<reference evidence="4 5" key="1">
    <citation type="journal article" date="2019" name="Front. Genet.">
        <title>Whole-Genome Sequencing of the Opportunistic Yeast Pathogen Candida inconspicua Uncovers Its Hybrid Origin.</title>
        <authorList>
            <person name="Mixao V."/>
            <person name="Hansen A.P."/>
            <person name="Saus E."/>
            <person name="Boekhout T."/>
            <person name="Lass-Florl C."/>
            <person name="Gabaldon T."/>
        </authorList>
    </citation>
    <scope>NUCLEOTIDE SEQUENCE [LARGE SCALE GENOMIC DNA]</scope>
    <source>
        <strain evidence="4 5">CBS 180</strain>
    </source>
</reference>
<dbReference type="InterPro" id="IPR021714">
    <property type="entry name" value="URB1_N"/>
</dbReference>
<sequence length="1744" mass="198792">MDHSKYSSNISNEAAITLGDILESFEYENGTLQNSPQIISQIKGFLSVQSNVKSLVQIQSFCATTNDHDSLSSLNRNLTQLINFASPIPELHQPIKPLIGDIISSHNIKVFYRCLTPDHSSITNPALDLLTAIVSFNSGSLVDEFLDHFDLTLKSLPDLMHPGKSSVRLANQGKSHITIRHHMSMFWTALCYNASPLTRSDLLTNHRKIVSNWFKFINELDNSNLIKKVLDFVDKKILEEPAFRKMTKCKLIGDFTLSKIIDLYAVEDVKDDVHKLLLKLTTDEEHGLVFHDNRTWFANAPTNHLPTSTVGGGSSSGGVPIVIGDKKFKINNKIIYTAITSLHPWSSSLHLKLVIAVLNKIPELSAPYTTHLFQTNGSHDPKLTSFYIGQTLLLTKIIQLSIPHEFILAIKSFIDDNVTINNQTYYNPQLLLEVICPAPLNRSSLTKGLQAKEPLIRHLTTQLIISVLQKFEKVNSLLSLANTTIFNSLKSELFDSISSIKLPDPTVFVGINNECISAEKVNKLLLLNYMKVAELYNDVLGVFVPLQLSSFNSIVGLSDDVSNKAKLEDIDVLLLNSYMKLTSNGKQLKWWNANKGSKYSTFTTFSKLPRDLKFDNTVDSSLVDNVVNVLSRFVDDTLVFEDAVIKSTNIKYNQTWAIVLSLLKVEDSVISHISKLLDETISRSMKTPYKYYDMVTKLVNDGEPRLSLFYVTLCEQATFCDTSVKDKVVEWIKYLSILLFLLGEPVVIMSKILKQYLKTDLTFNLTNFEKTIKIDDFSNTYETIVFSPLNKLKGKLENIVFKSDIDIIAVMSRLETLVNSDLELVKVEELLLDLVSFYGNYIVQHTYDLNDIRLLQEKYWIHFLDFTNDDNVNSKKLFVATLLNEVFSGVWKSTVNSDYKTALISKIEKLYMSNDSVSKKIAIEYCWVLPKAQVTKLLKIVEDVELINALLDHAAKSKFNLENDEIIAFVKKMENKQIGSSKFAKLLGSNVFTTEQIDQLIESATKAQEKSLYFVILENAISHDPSVAQKITTTFSSLYDDITSSLRGFKFLQFLANHDEDLKSRLYHKSIIQIQQMMDAKTFDESLNMYLESIVLYLKDADGIAKVKLLIEKLIESEQVKNDANLIFSPEMTSVIFTLYSQEPQFEIIDTWLYRATLYITKVFAETTELVDEFKKFLLCLTKSLTTIWKHVPKAMLNSQLEVIFSRFWIEDPEVLKYCYWLTQTGSKNLIEYTKLVNILLSNSDNCLRKTVASEDAKFYTALIVASLYQMNLRQSANAQAMIDVIKLYKCTNSPSDLVLKNLLKKFEEEIKESWVQYVSNWDLITEYIPEFVDGNIEIPSFVIETPGMNDALTVNLNKPIIENTVKYFQPLMRAVSMPEIKQNINSYYDDITQLEEFYSLKIIDRSETGNNIVYDVEFLLLLIVNNEDLFKIDGDLVQVNIRALVDTSLLQLVVCGLCHENDEIQQICIKLLGSVYYTIEQDIANLEKRKEKDSKVLEENENTSIMSFKERSAFKVYIGNLLHTLESRKQAELTGSEADAEPIPKLFTIMVSYLVPILANPTHYLYEKAYRYILNGSKFRVYEIPMYNTILVNFIKDEHGSKSFNADNDFYKYLNWFLHSLSKSITCDEDIKIIRRSGVIETLLNLSNSPFLNEQIQDAIIGVFDKLIKLQNGADLLIRSFGLLSFIECKNSLVDNKLSKKVFEKYKTILLQGMVASSCNGADKRAREWCADDFGNVIKRVCL</sequence>
<dbReference type="OrthoDB" id="72892at2759"/>
<name>A0A4T0X3M3_9ASCO</name>
<dbReference type="Pfam" id="PF16201">
    <property type="entry name" value="NopRA1"/>
    <property type="match status" value="1"/>
</dbReference>
<dbReference type="PANTHER" id="PTHR13500">
    <property type="entry name" value="NUCLEOLAR PRERIBOSOMAL-ASSOCIATED PROTEIN 1"/>
    <property type="match status" value="1"/>
</dbReference>
<organism evidence="4 5">
    <name type="scientific">Pichia inconspicua</name>
    <dbReference type="NCBI Taxonomy" id="52247"/>
    <lineage>
        <taxon>Eukaryota</taxon>
        <taxon>Fungi</taxon>
        <taxon>Dikarya</taxon>
        <taxon>Ascomycota</taxon>
        <taxon>Saccharomycotina</taxon>
        <taxon>Pichiomycetes</taxon>
        <taxon>Pichiales</taxon>
        <taxon>Pichiaceae</taxon>
        <taxon>Pichia</taxon>
    </lineage>
</organism>
<dbReference type="PANTHER" id="PTHR13500:SF0">
    <property type="entry name" value="NUCLEOLAR PRE-RIBOSOMAL-ASSOCIATED PROTEIN 1"/>
    <property type="match status" value="1"/>
</dbReference>
<protein>
    <recommendedName>
        <fullName evidence="6">Nucleolar pre-ribosomal-associated protein 1 C-terminal domain-containing protein</fullName>
    </recommendedName>
</protein>
<dbReference type="EMBL" id="SELW01000247">
    <property type="protein sequence ID" value="TID29803.1"/>
    <property type="molecule type" value="Genomic_DNA"/>
</dbReference>
<evidence type="ECO:0000313" key="4">
    <source>
        <dbReference type="EMBL" id="TID29803.1"/>
    </source>
</evidence>
<keyword evidence="5" id="KW-1185">Reference proteome</keyword>
<dbReference type="GO" id="GO:0005730">
    <property type="term" value="C:nucleolus"/>
    <property type="evidence" value="ECO:0007669"/>
    <property type="project" value="TreeGrafter"/>
</dbReference>
<dbReference type="GO" id="GO:0000463">
    <property type="term" value="P:maturation of LSU-rRNA from tricistronic rRNA transcript (SSU-rRNA, 5.8S rRNA, LSU-rRNA)"/>
    <property type="evidence" value="ECO:0007669"/>
    <property type="project" value="TreeGrafter"/>
</dbReference>
<proteinExistence type="predicted"/>
<dbReference type="GO" id="GO:0000466">
    <property type="term" value="P:maturation of 5.8S rRNA from tricistronic rRNA transcript (SSU-rRNA, 5.8S rRNA, LSU-rRNA)"/>
    <property type="evidence" value="ECO:0007669"/>
    <property type="project" value="TreeGrafter"/>
</dbReference>
<evidence type="ECO:0000259" key="2">
    <source>
        <dbReference type="Pfam" id="PF16201"/>
    </source>
</evidence>
<feature type="domain" description="URB1 N-terminal" evidence="1">
    <location>
        <begin position="54"/>
        <end position="389"/>
    </location>
</feature>
<evidence type="ECO:0000259" key="1">
    <source>
        <dbReference type="Pfam" id="PF11707"/>
    </source>
</evidence>
<feature type="domain" description="URB1 central HEAT repeat" evidence="3">
    <location>
        <begin position="586"/>
        <end position="780"/>
    </location>
</feature>
<evidence type="ECO:0000313" key="5">
    <source>
        <dbReference type="Proteomes" id="UP000307173"/>
    </source>
</evidence>
<dbReference type="InterPro" id="IPR039844">
    <property type="entry name" value="URB1"/>
</dbReference>
<dbReference type="Pfam" id="PF11707">
    <property type="entry name" value="Npa1"/>
    <property type="match status" value="1"/>
</dbReference>
<accession>A0A4T0X3M3</accession>
<evidence type="ECO:0008006" key="6">
    <source>
        <dbReference type="Google" id="ProtNLM"/>
    </source>
</evidence>
<dbReference type="Proteomes" id="UP000307173">
    <property type="component" value="Unassembled WGS sequence"/>
</dbReference>
<dbReference type="Pfam" id="PF26140">
    <property type="entry name" value="HEAT_URB1"/>
    <property type="match status" value="1"/>
</dbReference>
<dbReference type="InterPro" id="IPR032436">
    <property type="entry name" value="URB1_C"/>
</dbReference>
<feature type="domain" description="URB1 C-terminal" evidence="2">
    <location>
        <begin position="1451"/>
        <end position="1686"/>
    </location>
</feature>
<gene>
    <name evidence="4" type="ORF">CANINC_001618</name>
</gene>
<dbReference type="InterPro" id="IPR059018">
    <property type="entry name" value="HEAT_URB1"/>
</dbReference>
<dbReference type="STRING" id="52247.A0A4T0X3M3"/>
<comment type="caution">
    <text evidence="4">The sequence shown here is derived from an EMBL/GenBank/DDBJ whole genome shotgun (WGS) entry which is preliminary data.</text>
</comment>
<evidence type="ECO:0000259" key="3">
    <source>
        <dbReference type="Pfam" id="PF26140"/>
    </source>
</evidence>